<evidence type="ECO:0000313" key="2">
    <source>
        <dbReference type="Proteomes" id="UP001159363"/>
    </source>
</evidence>
<name>A0ABQ9HC77_9NEOP</name>
<organism evidence="1 2">
    <name type="scientific">Dryococelus australis</name>
    <dbReference type="NCBI Taxonomy" id="614101"/>
    <lineage>
        <taxon>Eukaryota</taxon>
        <taxon>Metazoa</taxon>
        <taxon>Ecdysozoa</taxon>
        <taxon>Arthropoda</taxon>
        <taxon>Hexapoda</taxon>
        <taxon>Insecta</taxon>
        <taxon>Pterygota</taxon>
        <taxon>Neoptera</taxon>
        <taxon>Polyneoptera</taxon>
        <taxon>Phasmatodea</taxon>
        <taxon>Verophasmatodea</taxon>
        <taxon>Anareolatae</taxon>
        <taxon>Phasmatidae</taxon>
        <taxon>Eurycanthinae</taxon>
        <taxon>Dryococelus</taxon>
    </lineage>
</organism>
<gene>
    <name evidence="1" type="ORF">PR048_018427</name>
</gene>
<comment type="caution">
    <text evidence="1">The sequence shown here is derived from an EMBL/GenBank/DDBJ whole genome shotgun (WGS) entry which is preliminary data.</text>
</comment>
<proteinExistence type="predicted"/>
<sequence length="598" mass="65796">MDKFSLAVTIQATSRTLQETVDPTEDVSINEVDGAVAIMPEDGDGGAITARAPSEELDGISAGHTADDSIIFMPGTVTCPLKYMQKSKTRRASRESPLPLYEGVGLFSSVATSGESCFACVYYLSKNVRAARRTHSVIGCTRLWERDLSLIGFCMQRNVLYWLNCHPVLSGGVILSLSFRRKTIDSLQISAQTTVRYSKLETKLPAKLRICTQALVCELRSYMLVASGAISLARAARVRGLSDEFISVFLGSLRPLSSSQRAGFDSRWGRPRISACGNRAGRCRLSGFLGDLPFPPHLHSGAAPYSPRFTVNGSQDFDEGKSYMETCSEAKRDWAAMACTLGAMTTTLSVLRASLNYEEQGKNRQERRKKPCDREYNAKLRSEENYRRWVIIRPLAMDDTPAPADVIVIRYSTSLPVEARRAYSRNANTPIAKSVRSRNRWGDYQPHNVTEDGLRRTMATVGTSSSSWLSGTSSLVGVEERTDILPVVWLVYIMLPRPHYSSGRDLAMAPFSEAVLLPGYSSASYKLSLTKTGELHQRDKAPDSLHHRVLMSTEAEQQLVPRATAAHASRMASPYSYVATHALAGRAASRDSSAACSQ</sequence>
<accession>A0ABQ9HC77</accession>
<protein>
    <submittedName>
        <fullName evidence="1">Uncharacterized protein</fullName>
    </submittedName>
</protein>
<evidence type="ECO:0000313" key="1">
    <source>
        <dbReference type="EMBL" id="KAJ8881940.1"/>
    </source>
</evidence>
<dbReference type="Proteomes" id="UP001159363">
    <property type="component" value="Chromosome 5"/>
</dbReference>
<reference evidence="1 2" key="1">
    <citation type="submission" date="2023-02" db="EMBL/GenBank/DDBJ databases">
        <title>LHISI_Scaffold_Assembly.</title>
        <authorList>
            <person name="Stuart O.P."/>
            <person name="Cleave R."/>
            <person name="Magrath M.J.L."/>
            <person name="Mikheyev A.S."/>
        </authorList>
    </citation>
    <scope>NUCLEOTIDE SEQUENCE [LARGE SCALE GENOMIC DNA]</scope>
    <source>
        <strain evidence="1">Daus_M_001</strain>
        <tissue evidence="1">Leg muscle</tissue>
    </source>
</reference>
<dbReference type="EMBL" id="JARBHB010000006">
    <property type="protein sequence ID" value="KAJ8881940.1"/>
    <property type="molecule type" value="Genomic_DNA"/>
</dbReference>
<keyword evidence="2" id="KW-1185">Reference proteome</keyword>